<dbReference type="PANTHER" id="PTHR30528">
    <property type="entry name" value="CYTOPLASMIC PROTEIN"/>
    <property type="match status" value="1"/>
</dbReference>
<dbReference type="Pfam" id="PF06224">
    <property type="entry name" value="AlkZ-like"/>
    <property type="match status" value="1"/>
</dbReference>
<dbReference type="KEGG" id="kco:BWI95_13455"/>
<protein>
    <recommendedName>
        <fullName evidence="3">Winged helix-turn-helix domain-containing protein</fullName>
    </recommendedName>
</protein>
<organism evidence="1 2">
    <name type="scientific">Kosakonia cowanii JCM 10956 = DSM 18146</name>
    <dbReference type="NCBI Taxonomy" id="1300165"/>
    <lineage>
        <taxon>Bacteria</taxon>
        <taxon>Pseudomonadati</taxon>
        <taxon>Pseudomonadota</taxon>
        <taxon>Gammaproteobacteria</taxon>
        <taxon>Enterobacterales</taxon>
        <taxon>Enterobacteriaceae</taxon>
        <taxon>Kosakonia</taxon>
    </lineage>
</organism>
<dbReference type="AlphaFoldDB" id="A0A807LHT1"/>
<reference evidence="1 2" key="1">
    <citation type="submission" date="2017-01" db="EMBL/GenBank/DDBJ databases">
        <authorList>
            <person name="Cao J.-M."/>
        </authorList>
    </citation>
    <scope>NUCLEOTIDE SEQUENCE [LARGE SCALE GENOMIC DNA]</scope>
    <source>
        <strain evidence="1 2">888-76</strain>
    </source>
</reference>
<gene>
    <name evidence="1" type="ORF">BWI95_13455</name>
</gene>
<evidence type="ECO:0008006" key="3">
    <source>
        <dbReference type="Google" id="ProtNLM"/>
    </source>
</evidence>
<dbReference type="PANTHER" id="PTHR30528:SF0">
    <property type="entry name" value="CYTOPLASMIC PROTEIN"/>
    <property type="match status" value="1"/>
</dbReference>
<dbReference type="EMBL" id="CP019445">
    <property type="protein sequence ID" value="APZ05981.1"/>
    <property type="molecule type" value="Genomic_DNA"/>
</dbReference>
<dbReference type="InterPro" id="IPR009351">
    <property type="entry name" value="AlkZ-like"/>
</dbReference>
<accession>A0A807LHT1</accession>
<dbReference type="RefSeq" id="WP_054803092.1">
    <property type="nucleotide sequence ID" value="NZ_CP019445.1"/>
</dbReference>
<name>A0A807LHT1_9ENTR</name>
<evidence type="ECO:0000313" key="2">
    <source>
        <dbReference type="Proteomes" id="UP000187148"/>
    </source>
</evidence>
<sequence>MSVPQLSITAARHLHLAAQGLLQKPSRRAKPEDILSTIRRMSLLQIDTINIVARSPYLVLFSRLGAFEPRWLDDALRNGELMEYWAHEACFLPREDFALVRHRMLAPDKMGWKYRQAWMQEHAAEIEQLIAHIEEHGPVRSADFEHPRKGTSGWWEWKPHKRYLEGLFTAGKVMVIERRNFQRVYDLTQRVMPQWDDVRDLLSQEQAEAIMLEKSARSLGLFRAQWLADYYRLRRPALAQALAQMQEAQTILPVNVEGLGPAWLHASLLPLLEQAQADKLTATHSAVLSPFDPVVWDRKRAEQLFGFSYRLECYTPAPKRQYGYFVLPLLHRGRLVGRMDAKMHRKTGVLEVIALFLEEGISPSLQLEKGLQRAITDFARWQGAQRITFSRLPNGLFSSSRAGLEIDAAS</sequence>
<keyword evidence="2" id="KW-1185">Reference proteome</keyword>
<evidence type="ECO:0000313" key="1">
    <source>
        <dbReference type="EMBL" id="APZ05981.1"/>
    </source>
</evidence>
<dbReference type="Proteomes" id="UP000187148">
    <property type="component" value="Chromosome"/>
</dbReference>
<proteinExistence type="predicted"/>